<evidence type="ECO:0000256" key="1">
    <source>
        <dbReference type="ARBA" id="ARBA00022723"/>
    </source>
</evidence>
<dbReference type="GO" id="GO:0005507">
    <property type="term" value="F:copper ion binding"/>
    <property type="evidence" value="ECO:0007669"/>
    <property type="project" value="InterPro"/>
</dbReference>
<evidence type="ECO:0000259" key="3">
    <source>
        <dbReference type="Pfam" id="PF07731"/>
    </source>
</evidence>
<sequence>MPSLLLTRRRLIGCGLALSLIELPAGAEPAADGFFALEAAPGRLRLLPEPAGQTPVFAFNGEVPGPLLRCKKGEELKIRLINKLEQPMSLMWPGLRIANAMDGVGGLTQKPVGPGESFDYRFTPPDSGLFAYRPGYLPFAAAQFSRGLYGALIVEETDPPRVDRDMLAIIADWRLDDKGAIAKSFDTKEEALGPGRGGGLLTVNSRPTPLTETMARGARVRLRLVSAMAARIMSIAFEGVTPMILAVDGQPADSAFEPVRGTIPVGPGARFDVMFDLPPDADKEARLVLRGDKEPDRDLLVFKTDAAAESAQTPAALAPIASLPVNPLLPTRIRLETAKRLDILIEPSKEQGDKATERELVFSVNGAPAAGFADKPLFTVKRGAAVSLGLVNRSNLTQSIHIRGHQARLLHDLDDGWEPYWRDNILIGPGKTKRIAFIAEAPGKWAILSFIAGYEGAGLATWFAVT</sequence>
<gene>
    <name evidence="5" type="ORF">CR492_08625</name>
</gene>
<dbReference type="SUPFAM" id="SSF49503">
    <property type="entry name" value="Cupredoxins"/>
    <property type="match status" value="3"/>
</dbReference>
<dbReference type="AlphaFoldDB" id="A0A2J7TI51"/>
<evidence type="ECO:0000256" key="2">
    <source>
        <dbReference type="ARBA" id="ARBA00023002"/>
    </source>
</evidence>
<keyword evidence="2" id="KW-0560">Oxidoreductase</keyword>
<dbReference type="CDD" id="cd13861">
    <property type="entry name" value="CuRO_1_CumA_like"/>
    <property type="match status" value="1"/>
</dbReference>
<dbReference type="GO" id="GO:0016491">
    <property type="term" value="F:oxidoreductase activity"/>
    <property type="evidence" value="ECO:0007669"/>
    <property type="project" value="UniProtKB-KW"/>
</dbReference>
<protein>
    <submittedName>
        <fullName evidence="5">Copper oxidase</fullName>
    </submittedName>
</protein>
<dbReference type="InterPro" id="IPR011707">
    <property type="entry name" value="Cu-oxidase-like_N"/>
</dbReference>
<dbReference type="EMBL" id="PDZR01000007">
    <property type="protein sequence ID" value="PNG26453.1"/>
    <property type="molecule type" value="Genomic_DNA"/>
</dbReference>
<dbReference type="OrthoDB" id="9757546at2"/>
<dbReference type="InterPro" id="IPR011706">
    <property type="entry name" value="Cu-oxidase_C"/>
</dbReference>
<comment type="caution">
    <text evidence="5">The sequence shown here is derived from an EMBL/GenBank/DDBJ whole genome shotgun (WGS) entry which is preliminary data.</text>
</comment>
<dbReference type="PANTHER" id="PTHR11709">
    <property type="entry name" value="MULTI-COPPER OXIDASE"/>
    <property type="match status" value="1"/>
</dbReference>
<keyword evidence="1" id="KW-0479">Metal-binding</keyword>
<name>A0A2J7TI51_METSI</name>
<dbReference type="RefSeq" id="WP_102843336.1">
    <property type="nucleotide sequence ID" value="NZ_PDZR01000007.1"/>
</dbReference>
<reference evidence="5 6" key="1">
    <citation type="submission" date="2017-10" db="EMBL/GenBank/DDBJ databases">
        <title>Genome announcement of Methylocella silvestris TVC from permafrost.</title>
        <authorList>
            <person name="Wang J."/>
            <person name="Geng K."/>
            <person name="Ul-Haque F."/>
            <person name="Crombie A.T."/>
            <person name="Street L.E."/>
            <person name="Wookey P.A."/>
            <person name="Murrell J.C."/>
            <person name="Pratscher J."/>
        </authorList>
    </citation>
    <scope>NUCLEOTIDE SEQUENCE [LARGE SCALE GENOMIC DNA]</scope>
    <source>
        <strain evidence="5 6">TVC</strain>
    </source>
</reference>
<feature type="domain" description="Plastocyanin-like" evidence="4">
    <location>
        <begin position="53"/>
        <end position="157"/>
    </location>
</feature>
<dbReference type="Gene3D" id="2.60.40.420">
    <property type="entry name" value="Cupredoxins - blue copper proteins"/>
    <property type="match status" value="3"/>
</dbReference>
<accession>A0A2J7TI51</accession>
<feature type="domain" description="Plastocyanin-like" evidence="3">
    <location>
        <begin position="365"/>
        <end position="465"/>
    </location>
</feature>
<dbReference type="PROSITE" id="PS00079">
    <property type="entry name" value="MULTICOPPER_OXIDASE1"/>
    <property type="match status" value="1"/>
</dbReference>
<dbReference type="Pfam" id="PF07732">
    <property type="entry name" value="Cu-oxidase_3"/>
    <property type="match status" value="1"/>
</dbReference>
<dbReference type="InterPro" id="IPR045087">
    <property type="entry name" value="Cu-oxidase_fam"/>
</dbReference>
<dbReference type="InterPro" id="IPR033138">
    <property type="entry name" value="Cu_oxidase_CS"/>
</dbReference>
<evidence type="ECO:0000259" key="4">
    <source>
        <dbReference type="Pfam" id="PF07732"/>
    </source>
</evidence>
<dbReference type="Proteomes" id="UP000236286">
    <property type="component" value="Unassembled WGS sequence"/>
</dbReference>
<organism evidence="5 6">
    <name type="scientific">Methylocella silvestris</name>
    <dbReference type="NCBI Taxonomy" id="199596"/>
    <lineage>
        <taxon>Bacteria</taxon>
        <taxon>Pseudomonadati</taxon>
        <taxon>Pseudomonadota</taxon>
        <taxon>Alphaproteobacteria</taxon>
        <taxon>Hyphomicrobiales</taxon>
        <taxon>Beijerinckiaceae</taxon>
        <taxon>Methylocella</taxon>
    </lineage>
</organism>
<evidence type="ECO:0000313" key="6">
    <source>
        <dbReference type="Proteomes" id="UP000236286"/>
    </source>
</evidence>
<proteinExistence type="predicted"/>
<evidence type="ECO:0000313" key="5">
    <source>
        <dbReference type="EMBL" id="PNG26453.1"/>
    </source>
</evidence>
<dbReference type="InterPro" id="IPR008972">
    <property type="entry name" value="Cupredoxin"/>
</dbReference>
<dbReference type="Pfam" id="PF07731">
    <property type="entry name" value="Cu-oxidase_2"/>
    <property type="match status" value="1"/>
</dbReference>